<dbReference type="InterPro" id="IPR041692">
    <property type="entry name" value="HHH_9"/>
</dbReference>
<dbReference type="InterPro" id="IPR012340">
    <property type="entry name" value="NA-bd_OB-fold"/>
</dbReference>
<dbReference type="Pfam" id="PF22706">
    <property type="entry name" value="Tex_central_region"/>
    <property type="match status" value="1"/>
</dbReference>
<dbReference type="InterPro" id="IPR018974">
    <property type="entry name" value="Tex-like_N"/>
</dbReference>
<dbReference type="Gene3D" id="1.10.3500.10">
    <property type="entry name" value="Tex N-terminal region-like"/>
    <property type="match status" value="1"/>
</dbReference>
<dbReference type="InterPro" id="IPR003029">
    <property type="entry name" value="S1_domain"/>
</dbReference>
<dbReference type="InterPro" id="IPR050437">
    <property type="entry name" value="Ribos_protein_bS1-like"/>
</dbReference>
<dbReference type="Gene3D" id="2.40.50.140">
    <property type="entry name" value="Nucleic acid-binding proteins"/>
    <property type="match status" value="1"/>
</dbReference>
<dbReference type="SUPFAM" id="SSF53098">
    <property type="entry name" value="Ribonuclease H-like"/>
    <property type="match status" value="1"/>
</dbReference>
<dbReference type="CDD" id="cd05685">
    <property type="entry name" value="S1_Tex"/>
    <property type="match status" value="1"/>
</dbReference>
<dbReference type="PANTHER" id="PTHR10724:SF10">
    <property type="entry name" value="S1 RNA-BINDING DOMAIN-CONTAINING PROTEIN 1"/>
    <property type="match status" value="1"/>
</dbReference>
<evidence type="ECO:0000313" key="3">
    <source>
        <dbReference type="Proteomes" id="UP000606870"/>
    </source>
</evidence>
<feature type="domain" description="S1 motif" evidence="1">
    <location>
        <begin position="648"/>
        <end position="717"/>
    </location>
</feature>
<dbReference type="InterPro" id="IPR032639">
    <property type="entry name" value="Tex_YqgF"/>
</dbReference>
<sequence length="724" mass="80019">MSEDKIIQQIATDQHIRPNQVAAALRLFADGNTVPFIARYRKEATGVLDEVQLRNIQAQYEYEQALEARKETIRQSLMDQGLWSNTLRQQLLAARQLQDVEDIYLPYRPKKRTKASVARAAGLEPLADLFWKQDPQAPAPEEAARPYVSPAVPTTEDAIQGAANIIAERCSELAPFRRYLRQSFRQDGRILCALQVEEAKAGPFLSYKEFSEHVRTLPSHRILAINRGEAQKILKVSLQVPAEAYIKRLQELIIHGTSPYSQILADAAADSYKRLMGPQIEREVRNALTEKAERQAIRVFAGNLRSLLLQPPFAGQTILGLDPGFRTGCKAAVIDATGKVLDYGAYYLTGSEKQKKEGTAALTAMIRKHGVTLISIGNGTASYETEQVISQLIADQKLRCRYIIANEAGASVYSASDLAREEMPDLDVTIRGAVSIARRIQDPLAEAVKIDPQSIGVGQYQHDVNQKALNAALDAVFESVVNYVGVDLNTASAALLQHISGLTAATAGNIVAYRREKGPFKNRQELLAVNRLGPATFTQCAGFLRIAGGTEPLDNTSVHPESYELAGQIIEHYGYCEDDIRDPQLLQELQNRLQMNAAPGLAAELGTSEQSIRDILEELRKTGRDARSEFPQPLTRQHVVSLDELQAGALVQGTVQNVVDFGAFVDFGLKIPGLVHRSELSTHPFHHPMDIVHVGDIVTCVILSVDAPRKRIALSMKRVQQHKR</sequence>
<name>A0ABR6VHD6_9FIRM</name>
<dbReference type="Pfam" id="PF00575">
    <property type="entry name" value="S1"/>
    <property type="match status" value="1"/>
</dbReference>
<dbReference type="Gene3D" id="1.10.10.650">
    <property type="entry name" value="RuvA domain 2-like"/>
    <property type="match status" value="1"/>
</dbReference>
<dbReference type="InterPro" id="IPR023319">
    <property type="entry name" value="Tex-like_HTH_dom_sf"/>
</dbReference>
<dbReference type="InterPro" id="IPR044146">
    <property type="entry name" value="S1_Tex"/>
</dbReference>
<evidence type="ECO:0000313" key="2">
    <source>
        <dbReference type="EMBL" id="MBC3536718.1"/>
    </source>
</evidence>
<dbReference type="Proteomes" id="UP000606870">
    <property type="component" value="Unassembled WGS sequence"/>
</dbReference>
<dbReference type="EMBL" id="JACOGK010000013">
    <property type="protein sequence ID" value="MBC3536718.1"/>
    <property type="molecule type" value="Genomic_DNA"/>
</dbReference>
<organism evidence="2 3">
    <name type="scientific">Megasphaera hominis</name>
    <dbReference type="NCBI Taxonomy" id="159836"/>
    <lineage>
        <taxon>Bacteria</taxon>
        <taxon>Bacillati</taxon>
        <taxon>Bacillota</taxon>
        <taxon>Negativicutes</taxon>
        <taxon>Veillonellales</taxon>
        <taxon>Veillonellaceae</taxon>
        <taxon>Megasphaera</taxon>
    </lineage>
</organism>
<evidence type="ECO:0000259" key="1">
    <source>
        <dbReference type="PROSITE" id="PS50126"/>
    </source>
</evidence>
<reference evidence="2 3" key="1">
    <citation type="submission" date="2020-08" db="EMBL/GenBank/DDBJ databases">
        <authorList>
            <person name="Liu C."/>
            <person name="Sun Q."/>
        </authorList>
    </citation>
    <scope>NUCLEOTIDE SEQUENCE [LARGE SCALE GENOMIC DNA]</scope>
    <source>
        <strain evidence="2 3">NSJ-59</strain>
    </source>
</reference>
<dbReference type="SMART" id="SM00732">
    <property type="entry name" value="YqgFc"/>
    <property type="match status" value="1"/>
</dbReference>
<proteinExistence type="predicted"/>
<dbReference type="SMART" id="SM00316">
    <property type="entry name" value="S1"/>
    <property type="match status" value="1"/>
</dbReference>
<dbReference type="PROSITE" id="PS50126">
    <property type="entry name" value="S1"/>
    <property type="match status" value="1"/>
</dbReference>
<protein>
    <submittedName>
        <fullName evidence="2">RNA-binding transcriptional accessory protein</fullName>
    </submittedName>
</protein>
<dbReference type="RefSeq" id="WP_186502873.1">
    <property type="nucleotide sequence ID" value="NZ_JACOGK010000013.1"/>
</dbReference>
<dbReference type="InterPro" id="IPR055179">
    <property type="entry name" value="Tex-like_central_region"/>
</dbReference>
<dbReference type="Pfam" id="PF17674">
    <property type="entry name" value="HHH_9"/>
    <property type="match status" value="1"/>
</dbReference>
<dbReference type="InterPro" id="IPR012337">
    <property type="entry name" value="RNaseH-like_sf"/>
</dbReference>
<comment type="caution">
    <text evidence="2">The sequence shown here is derived from an EMBL/GenBank/DDBJ whole genome shotgun (WGS) entry which is preliminary data.</text>
</comment>
<dbReference type="Pfam" id="PF12836">
    <property type="entry name" value="HHH_3"/>
    <property type="match status" value="1"/>
</dbReference>
<dbReference type="Gene3D" id="3.30.420.140">
    <property type="entry name" value="YqgF/RNase H-like domain"/>
    <property type="match status" value="1"/>
</dbReference>
<dbReference type="SUPFAM" id="SSF47781">
    <property type="entry name" value="RuvA domain 2-like"/>
    <property type="match status" value="2"/>
</dbReference>
<accession>A0ABR6VHD6</accession>
<dbReference type="Gene3D" id="1.10.150.310">
    <property type="entry name" value="Tex RuvX-like domain-like"/>
    <property type="match status" value="1"/>
</dbReference>
<dbReference type="SUPFAM" id="SSF158832">
    <property type="entry name" value="Tex N-terminal region-like"/>
    <property type="match status" value="1"/>
</dbReference>
<dbReference type="InterPro" id="IPR006641">
    <property type="entry name" value="YqgF/RNaseH-like_dom"/>
</dbReference>
<dbReference type="PANTHER" id="PTHR10724">
    <property type="entry name" value="30S RIBOSOMAL PROTEIN S1"/>
    <property type="match status" value="1"/>
</dbReference>
<dbReference type="InterPro" id="IPR037027">
    <property type="entry name" value="YqgF/RNaseH-like_dom_sf"/>
</dbReference>
<dbReference type="SUPFAM" id="SSF50249">
    <property type="entry name" value="Nucleic acid-binding proteins"/>
    <property type="match status" value="1"/>
</dbReference>
<gene>
    <name evidence="2" type="ORF">H8J70_05585</name>
</gene>
<dbReference type="InterPro" id="IPR023323">
    <property type="entry name" value="Tex-like_dom_sf"/>
</dbReference>
<dbReference type="Pfam" id="PF09371">
    <property type="entry name" value="Tex_N"/>
    <property type="match status" value="1"/>
</dbReference>
<dbReference type="Pfam" id="PF16921">
    <property type="entry name" value="Tex_YqgF"/>
    <property type="match status" value="1"/>
</dbReference>
<dbReference type="InterPro" id="IPR010994">
    <property type="entry name" value="RuvA_2-like"/>
</dbReference>
<keyword evidence="3" id="KW-1185">Reference proteome</keyword>